<dbReference type="PROSITE" id="PS51257">
    <property type="entry name" value="PROKAR_LIPOPROTEIN"/>
    <property type="match status" value="1"/>
</dbReference>
<gene>
    <name evidence="2" type="ordered locus">Runsl_2456</name>
</gene>
<organism evidence="2 3">
    <name type="scientific">Runella slithyformis (strain ATCC 29530 / DSM 19594 / LMG 11500 / NCIMB 11436 / LSU 4)</name>
    <dbReference type="NCBI Taxonomy" id="761193"/>
    <lineage>
        <taxon>Bacteria</taxon>
        <taxon>Pseudomonadati</taxon>
        <taxon>Bacteroidota</taxon>
        <taxon>Cytophagia</taxon>
        <taxon>Cytophagales</taxon>
        <taxon>Spirosomataceae</taxon>
        <taxon>Runella</taxon>
    </lineage>
</organism>
<reference evidence="3" key="1">
    <citation type="submission" date="2011-06" db="EMBL/GenBank/DDBJ databases">
        <title>The complete genome of chromosome of Runella slithyformis DSM 19594.</title>
        <authorList>
            <consortium name="US DOE Joint Genome Institute (JGI-PGF)"/>
            <person name="Lucas S."/>
            <person name="Han J."/>
            <person name="Lapidus A."/>
            <person name="Bruce D."/>
            <person name="Goodwin L."/>
            <person name="Pitluck S."/>
            <person name="Peters L."/>
            <person name="Kyrpides N."/>
            <person name="Mavromatis K."/>
            <person name="Ivanova N."/>
            <person name="Ovchinnikova G."/>
            <person name="Zhang X."/>
            <person name="Misra M."/>
            <person name="Detter J.C."/>
            <person name="Tapia R."/>
            <person name="Han C."/>
            <person name="Land M."/>
            <person name="Hauser L."/>
            <person name="Markowitz V."/>
            <person name="Cheng J.-F."/>
            <person name="Hugenholtz P."/>
            <person name="Woyke T."/>
            <person name="Wu D."/>
            <person name="Tindall B."/>
            <person name="Faehrich R."/>
            <person name="Brambilla E."/>
            <person name="Klenk H.-P."/>
            <person name="Eisen J.A."/>
        </authorList>
    </citation>
    <scope>NUCLEOTIDE SEQUENCE [LARGE SCALE GENOMIC DNA]</scope>
    <source>
        <strain evidence="3">ATCC 29530 / DSM 19594 / LMG 11500 / NCIMB 11436 / LSU 4</strain>
    </source>
</reference>
<evidence type="ECO:0000256" key="1">
    <source>
        <dbReference type="SAM" id="MobiDB-lite"/>
    </source>
</evidence>
<evidence type="ECO:0000313" key="2">
    <source>
        <dbReference type="EMBL" id="AEI48861.1"/>
    </source>
</evidence>
<dbReference type="Proteomes" id="UP000000493">
    <property type="component" value="Chromosome"/>
</dbReference>
<dbReference type="EMBL" id="CP002859">
    <property type="protein sequence ID" value="AEI48861.1"/>
    <property type="molecule type" value="Genomic_DNA"/>
</dbReference>
<dbReference type="AlphaFoldDB" id="A0A7U3ZKI9"/>
<protein>
    <submittedName>
        <fullName evidence="2">Uncharacterized protein</fullName>
    </submittedName>
</protein>
<dbReference type="RefSeq" id="WP_013928172.1">
    <property type="nucleotide sequence ID" value="NC_015703.1"/>
</dbReference>
<accession>A0A7U3ZKI9</accession>
<keyword evidence="3" id="KW-1185">Reference proteome</keyword>
<proteinExistence type="predicted"/>
<evidence type="ECO:0000313" key="3">
    <source>
        <dbReference type="Proteomes" id="UP000000493"/>
    </source>
</evidence>
<feature type="region of interest" description="Disordered" evidence="1">
    <location>
        <begin position="30"/>
        <end position="49"/>
    </location>
</feature>
<name>A0A7U3ZKI9_RUNSL</name>
<sequence length="68" mass="7628">MKTQTKILVGWVVLSAATACQREDNEVKPIAPTAQTVESPTVEPKPLKPGPEIYMIDDALWRRVPKRQ</sequence>
<reference evidence="2 3" key="2">
    <citation type="journal article" date="2012" name="Stand. Genomic Sci.">
        <title>Complete genome sequence of the aquatic bacterium Runella slithyformis type strain (LSU 4(T)).</title>
        <authorList>
            <person name="Copeland A."/>
            <person name="Zhang X."/>
            <person name="Misra M."/>
            <person name="Lapidus A."/>
            <person name="Nolan M."/>
            <person name="Lucas S."/>
            <person name="Deshpande S."/>
            <person name="Cheng J.F."/>
            <person name="Tapia R."/>
            <person name="Goodwin L.A."/>
            <person name="Pitluck S."/>
            <person name="Liolios K."/>
            <person name="Pagani I."/>
            <person name="Ivanova N."/>
            <person name="Mikhailova N."/>
            <person name="Pati A."/>
            <person name="Chen A."/>
            <person name="Palaniappan K."/>
            <person name="Land M."/>
            <person name="Hauser L."/>
            <person name="Pan C."/>
            <person name="Jeffries C.D."/>
            <person name="Detter J.C."/>
            <person name="Brambilla E.M."/>
            <person name="Rohde M."/>
            <person name="Djao O.D."/>
            <person name="Goker M."/>
            <person name="Sikorski J."/>
            <person name="Tindall B.J."/>
            <person name="Woyke T."/>
            <person name="Bristow J."/>
            <person name="Eisen J.A."/>
            <person name="Markowitz V."/>
            <person name="Hugenholtz P."/>
            <person name="Kyrpides N.C."/>
            <person name="Klenk H.P."/>
            <person name="Mavromatis K."/>
        </authorList>
    </citation>
    <scope>NUCLEOTIDE SEQUENCE [LARGE SCALE GENOMIC DNA]</scope>
    <source>
        <strain evidence="3">ATCC 29530 / DSM 19594 / LMG 11500 / NCIMB 11436 / LSU 4</strain>
    </source>
</reference>
<dbReference type="KEGG" id="rsi:Runsl_2456"/>